<comment type="caution">
    <text evidence="1">The sequence shown here is derived from an EMBL/GenBank/DDBJ whole genome shotgun (WGS) entry which is preliminary data.</text>
</comment>
<dbReference type="EMBL" id="MU151548">
    <property type="protein sequence ID" value="KAF9442905.1"/>
    <property type="molecule type" value="Genomic_DNA"/>
</dbReference>
<evidence type="ECO:0000313" key="2">
    <source>
        <dbReference type="Proteomes" id="UP000807342"/>
    </source>
</evidence>
<reference evidence="1" key="1">
    <citation type="submission" date="2020-11" db="EMBL/GenBank/DDBJ databases">
        <authorList>
            <consortium name="DOE Joint Genome Institute"/>
            <person name="Ahrendt S."/>
            <person name="Riley R."/>
            <person name="Andreopoulos W."/>
            <person name="Labutti K."/>
            <person name="Pangilinan J."/>
            <person name="Ruiz-Duenas F.J."/>
            <person name="Barrasa J.M."/>
            <person name="Sanchez-Garcia M."/>
            <person name="Camarero S."/>
            <person name="Miyauchi S."/>
            <person name="Serrano A."/>
            <person name="Linde D."/>
            <person name="Babiker R."/>
            <person name="Drula E."/>
            <person name="Ayuso-Fernandez I."/>
            <person name="Pacheco R."/>
            <person name="Padilla G."/>
            <person name="Ferreira P."/>
            <person name="Barriuso J."/>
            <person name="Kellner H."/>
            <person name="Castanera R."/>
            <person name="Alfaro M."/>
            <person name="Ramirez L."/>
            <person name="Pisabarro A.G."/>
            <person name="Kuo A."/>
            <person name="Tritt A."/>
            <person name="Lipzen A."/>
            <person name="He G."/>
            <person name="Yan M."/>
            <person name="Ng V."/>
            <person name="Cullen D."/>
            <person name="Martin F."/>
            <person name="Rosso M.-N."/>
            <person name="Henrissat B."/>
            <person name="Hibbett D."/>
            <person name="Martinez A.T."/>
            <person name="Grigoriev I.V."/>
        </authorList>
    </citation>
    <scope>NUCLEOTIDE SEQUENCE</scope>
    <source>
        <strain evidence="1">MF-IS2</strain>
    </source>
</reference>
<protein>
    <submittedName>
        <fullName evidence="1">Uncharacterized protein</fullName>
    </submittedName>
</protein>
<proteinExistence type="predicted"/>
<accession>A0A9P5X2M9</accession>
<name>A0A9P5X2M9_9AGAR</name>
<organism evidence="1 2">
    <name type="scientific">Macrolepiota fuliginosa MF-IS2</name>
    <dbReference type="NCBI Taxonomy" id="1400762"/>
    <lineage>
        <taxon>Eukaryota</taxon>
        <taxon>Fungi</taxon>
        <taxon>Dikarya</taxon>
        <taxon>Basidiomycota</taxon>
        <taxon>Agaricomycotina</taxon>
        <taxon>Agaricomycetes</taxon>
        <taxon>Agaricomycetidae</taxon>
        <taxon>Agaricales</taxon>
        <taxon>Agaricineae</taxon>
        <taxon>Agaricaceae</taxon>
        <taxon>Macrolepiota</taxon>
    </lineage>
</organism>
<sequence>MPEDLRNVYCPNIWALSLAHLHHTGADDEPSEEIKAVELSLGLWLHLFCDFICDKEGFTETLVLA</sequence>
<gene>
    <name evidence="1" type="ORF">P691DRAFT_809761</name>
</gene>
<keyword evidence="2" id="KW-1185">Reference proteome</keyword>
<evidence type="ECO:0000313" key="1">
    <source>
        <dbReference type="EMBL" id="KAF9442905.1"/>
    </source>
</evidence>
<dbReference type="Proteomes" id="UP000807342">
    <property type="component" value="Unassembled WGS sequence"/>
</dbReference>
<dbReference type="AlphaFoldDB" id="A0A9P5X2M9"/>